<dbReference type="GO" id="GO:0008725">
    <property type="term" value="F:DNA-3-methyladenine glycosylase activity"/>
    <property type="evidence" value="ECO:0007669"/>
    <property type="project" value="TreeGrafter"/>
</dbReference>
<comment type="similarity">
    <text evidence="1">Belongs to the alkylbase DNA glycosidase AlkA family.</text>
</comment>
<dbReference type="GO" id="GO:0043916">
    <property type="term" value="F:DNA-7-methylguanine glycosylase activity"/>
    <property type="evidence" value="ECO:0007669"/>
    <property type="project" value="TreeGrafter"/>
</dbReference>
<evidence type="ECO:0000313" key="7">
    <source>
        <dbReference type="Proteomes" id="UP000298327"/>
    </source>
</evidence>
<accession>A0A4Y9Z7I6</accession>
<dbReference type="Proteomes" id="UP000298327">
    <property type="component" value="Unassembled WGS sequence"/>
</dbReference>
<reference evidence="6 7" key="1">
    <citation type="submission" date="2019-02" db="EMBL/GenBank/DDBJ databases">
        <title>Genome sequencing of the rare red list fungi Dentipellis fragilis.</title>
        <authorList>
            <person name="Buettner E."/>
            <person name="Kellner H."/>
        </authorList>
    </citation>
    <scope>NUCLEOTIDE SEQUENCE [LARGE SCALE GENOMIC DNA]</scope>
    <source>
        <strain evidence="6 7">DSM 105465</strain>
    </source>
</reference>
<evidence type="ECO:0000256" key="3">
    <source>
        <dbReference type="ARBA" id="ARBA00023204"/>
    </source>
</evidence>
<sequence>MAVTRSSTRSQTTAAGAPEPASEPVAKAPLATKRKAPDDGVASESKKKRATPAANKGKAKAAANTADVAPPTGSVPPPDDFKPVVLPAELTFSFDEAKQHLIRADRRFADVFRRLPCKPFERLERVEPFRTLTTSILGQQISWKAARSINHRFIRLYFPHLPEKPDDSFWAKSPDSPFPTPHQVATTEASLLREAGLSGRKVEYVQDLASRFADGRLTSQKLFDASDEELHEMLIAVRGIGRWTVDMFALFSLRRPDIMPVGDLGVQRGIQRWFLSLHHPTYRIEISPEKLPSDPEGKPETSVKVGTSKDAGAVDDDADALPVFGQAKKKPSKSPRTPTPDASILPPVPSGELWRADTAVRDGDPSQSQSQVAATPSVIGLPSMPPAFTPSINQTLEGKTQDDDYVPLPLPEGLTVAALKSRLDGKKKIKGALLTPEEMESLTESWKPYRRVYYMWALAEEK</sequence>
<feature type="compositionally biased region" description="Low complexity" evidence="4">
    <location>
        <begin position="51"/>
        <end position="72"/>
    </location>
</feature>
<organism evidence="6 7">
    <name type="scientific">Dentipellis fragilis</name>
    <dbReference type="NCBI Taxonomy" id="205917"/>
    <lineage>
        <taxon>Eukaryota</taxon>
        <taxon>Fungi</taxon>
        <taxon>Dikarya</taxon>
        <taxon>Basidiomycota</taxon>
        <taxon>Agaricomycotina</taxon>
        <taxon>Agaricomycetes</taxon>
        <taxon>Russulales</taxon>
        <taxon>Hericiaceae</taxon>
        <taxon>Dentipellis</taxon>
    </lineage>
</organism>
<proteinExistence type="inferred from homology"/>
<keyword evidence="2" id="KW-0227">DNA damage</keyword>
<dbReference type="InterPro" id="IPR003265">
    <property type="entry name" value="HhH-GPD_domain"/>
</dbReference>
<evidence type="ECO:0000313" key="6">
    <source>
        <dbReference type="EMBL" id="TFY69808.1"/>
    </source>
</evidence>
<comment type="caution">
    <text evidence="6">The sequence shown here is derived from an EMBL/GenBank/DDBJ whole genome shotgun (WGS) entry which is preliminary data.</text>
</comment>
<dbReference type="CDD" id="cd00056">
    <property type="entry name" value="ENDO3c"/>
    <property type="match status" value="1"/>
</dbReference>
<gene>
    <name evidence="6" type="ORF">EVG20_g2993</name>
</gene>
<dbReference type="STRING" id="205917.A0A4Y9Z7I6"/>
<keyword evidence="7" id="KW-1185">Reference proteome</keyword>
<dbReference type="GO" id="GO:0005634">
    <property type="term" value="C:nucleus"/>
    <property type="evidence" value="ECO:0007669"/>
    <property type="project" value="TreeGrafter"/>
</dbReference>
<evidence type="ECO:0000256" key="1">
    <source>
        <dbReference type="ARBA" id="ARBA00010817"/>
    </source>
</evidence>
<feature type="domain" description="HhH-GPD" evidence="5">
    <location>
        <begin position="137"/>
        <end position="310"/>
    </location>
</feature>
<dbReference type="InterPro" id="IPR011257">
    <property type="entry name" value="DNA_glycosylase"/>
</dbReference>
<feature type="region of interest" description="Disordered" evidence="4">
    <location>
        <begin position="1"/>
        <end position="80"/>
    </location>
</feature>
<protein>
    <recommendedName>
        <fullName evidence="5">HhH-GPD domain-containing protein</fullName>
    </recommendedName>
</protein>
<feature type="compositionally biased region" description="Basic and acidic residues" evidence="4">
    <location>
        <begin position="286"/>
        <end position="301"/>
    </location>
</feature>
<dbReference type="Gene3D" id="1.10.340.30">
    <property type="entry name" value="Hypothetical protein, domain 2"/>
    <property type="match status" value="1"/>
</dbReference>
<dbReference type="GO" id="GO:0032131">
    <property type="term" value="F:alkylated DNA binding"/>
    <property type="evidence" value="ECO:0007669"/>
    <property type="project" value="TreeGrafter"/>
</dbReference>
<dbReference type="FunFam" id="1.10.340.30:FF:000004">
    <property type="entry name" value="DNA-3-methyladenine glycosylase II"/>
    <property type="match status" value="1"/>
</dbReference>
<dbReference type="Gene3D" id="1.10.1670.40">
    <property type="match status" value="1"/>
</dbReference>
<dbReference type="GO" id="GO:0006285">
    <property type="term" value="P:base-excision repair, AP site formation"/>
    <property type="evidence" value="ECO:0007669"/>
    <property type="project" value="TreeGrafter"/>
</dbReference>
<dbReference type="GO" id="GO:0032993">
    <property type="term" value="C:protein-DNA complex"/>
    <property type="evidence" value="ECO:0007669"/>
    <property type="project" value="TreeGrafter"/>
</dbReference>
<feature type="compositionally biased region" description="Low complexity" evidence="4">
    <location>
        <begin position="1"/>
        <end position="13"/>
    </location>
</feature>
<dbReference type="PANTHER" id="PTHR43003:SF5">
    <property type="entry name" value="DNA-3-METHYLADENINE GLYCOSYLASE"/>
    <property type="match status" value="1"/>
</dbReference>
<evidence type="ECO:0000259" key="5">
    <source>
        <dbReference type="SMART" id="SM00478"/>
    </source>
</evidence>
<feature type="region of interest" description="Disordered" evidence="4">
    <location>
        <begin position="286"/>
        <end position="350"/>
    </location>
</feature>
<dbReference type="OrthoDB" id="415889at2759"/>
<evidence type="ECO:0000256" key="2">
    <source>
        <dbReference type="ARBA" id="ARBA00022763"/>
    </source>
</evidence>
<dbReference type="InterPro" id="IPR051912">
    <property type="entry name" value="Alkylbase_DNA_Glycosylase/TA"/>
</dbReference>
<dbReference type="EMBL" id="SEOQ01000127">
    <property type="protein sequence ID" value="TFY69808.1"/>
    <property type="molecule type" value="Genomic_DNA"/>
</dbReference>
<dbReference type="SMART" id="SM00478">
    <property type="entry name" value="ENDO3c"/>
    <property type="match status" value="1"/>
</dbReference>
<dbReference type="Pfam" id="PF00730">
    <property type="entry name" value="HhH-GPD"/>
    <property type="match status" value="1"/>
</dbReference>
<evidence type="ECO:0000256" key="4">
    <source>
        <dbReference type="SAM" id="MobiDB-lite"/>
    </source>
</evidence>
<dbReference type="AlphaFoldDB" id="A0A4Y9Z7I6"/>
<dbReference type="GO" id="GO:0006307">
    <property type="term" value="P:DNA alkylation repair"/>
    <property type="evidence" value="ECO:0007669"/>
    <property type="project" value="TreeGrafter"/>
</dbReference>
<keyword evidence="3" id="KW-0234">DNA repair</keyword>
<dbReference type="PANTHER" id="PTHR43003">
    <property type="entry name" value="DNA-3-METHYLADENINE GLYCOSYLASE"/>
    <property type="match status" value="1"/>
</dbReference>
<dbReference type="SUPFAM" id="SSF48150">
    <property type="entry name" value="DNA-glycosylase"/>
    <property type="match status" value="1"/>
</dbReference>
<name>A0A4Y9Z7I6_9AGAM</name>